<dbReference type="SMART" id="SM00138">
    <property type="entry name" value="MeTrc"/>
    <property type="match status" value="1"/>
</dbReference>
<sequence length="263" mass="30599">MVTSLQPDQDFARFVQLVKTKSGIDLALYKEPQMKRRLSSLRERRGYDSFVDFYNAFSAQPALYGEFLDQMTINVSEFFRNPQRWDVLRGKVLPELLKRSPRLKCWSAACSTGEEPYSITMLLSEFMNLKEIQLLATDLDQNAIGRAKIGNYQAAAVKDVPKAHLNHFFRKYDERYLISDEVKRCVQFKQHNLLADRYETGFDLIVCRNVLIYFTDEAKESIFAKFSQALKPGGYLFIGGTEQIFQPHLYGLEATETFFYRKQ</sequence>
<evidence type="ECO:0000259" key="6">
    <source>
        <dbReference type="PROSITE" id="PS50123"/>
    </source>
</evidence>
<dbReference type="AlphaFoldDB" id="A0A369AZ46"/>
<dbReference type="RefSeq" id="WP_114498901.1">
    <property type="nucleotide sequence ID" value="NZ_QPJW01000017.1"/>
</dbReference>
<dbReference type="PANTHER" id="PTHR24422">
    <property type="entry name" value="CHEMOTAXIS PROTEIN METHYLTRANSFERASE"/>
    <property type="match status" value="1"/>
</dbReference>
<evidence type="ECO:0000256" key="1">
    <source>
        <dbReference type="ARBA" id="ARBA00001541"/>
    </source>
</evidence>
<dbReference type="InterPro" id="IPR050903">
    <property type="entry name" value="Bact_Chemotaxis_MeTrfase"/>
</dbReference>
<reference evidence="7 8" key="1">
    <citation type="submission" date="2018-07" db="EMBL/GenBank/DDBJ databases">
        <title>Genomic Encyclopedia of Type Strains, Phase III (KMG-III): the genomes of soil and plant-associated and newly described type strains.</title>
        <authorList>
            <person name="Whitman W."/>
        </authorList>
    </citation>
    <scope>NUCLEOTIDE SEQUENCE [LARGE SCALE GENOMIC DNA]</scope>
    <source>
        <strain evidence="7 8">CECT 8333</strain>
    </source>
</reference>
<accession>A0A369AZ46</accession>
<dbReference type="Proteomes" id="UP000253090">
    <property type="component" value="Unassembled WGS sequence"/>
</dbReference>
<dbReference type="CDD" id="cd02440">
    <property type="entry name" value="AdoMet_MTases"/>
    <property type="match status" value="1"/>
</dbReference>
<dbReference type="PROSITE" id="PS50123">
    <property type="entry name" value="CHER"/>
    <property type="match status" value="1"/>
</dbReference>
<dbReference type="Gene3D" id="1.10.155.10">
    <property type="entry name" value="Chemotaxis receptor methyltransferase CheR, N-terminal domain"/>
    <property type="match status" value="1"/>
</dbReference>
<evidence type="ECO:0000256" key="2">
    <source>
        <dbReference type="ARBA" id="ARBA00012534"/>
    </source>
</evidence>
<dbReference type="EC" id="2.1.1.80" evidence="2"/>
<evidence type="ECO:0000256" key="3">
    <source>
        <dbReference type="ARBA" id="ARBA00022603"/>
    </source>
</evidence>
<keyword evidence="5" id="KW-0949">S-adenosyl-L-methionine</keyword>
<dbReference type="InterPro" id="IPR029063">
    <property type="entry name" value="SAM-dependent_MTases_sf"/>
</dbReference>
<dbReference type="EMBL" id="QPJW01000017">
    <property type="protein sequence ID" value="RCX14433.1"/>
    <property type="molecule type" value="Genomic_DNA"/>
</dbReference>
<dbReference type="GO" id="GO:0032259">
    <property type="term" value="P:methylation"/>
    <property type="evidence" value="ECO:0007669"/>
    <property type="project" value="UniProtKB-KW"/>
</dbReference>
<dbReference type="Pfam" id="PF01739">
    <property type="entry name" value="CheR"/>
    <property type="match status" value="1"/>
</dbReference>
<dbReference type="PANTHER" id="PTHR24422:SF19">
    <property type="entry name" value="CHEMOTAXIS PROTEIN METHYLTRANSFERASE"/>
    <property type="match status" value="1"/>
</dbReference>
<organism evidence="7 8">
    <name type="scientific">Fontibacillus phaseoli</name>
    <dbReference type="NCBI Taxonomy" id="1416533"/>
    <lineage>
        <taxon>Bacteria</taxon>
        <taxon>Bacillati</taxon>
        <taxon>Bacillota</taxon>
        <taxon>Bacilli</taxon>
        <taxon>Bacillales</taxon>
        <taxon>Paenibacillaceae</taxon>
        <taxon>Fontibacillus</taxon>
    </lineage>
</organism>
<evidence type="ECO:0000256" key="4">
    <source>
        <dbReference type="ARBA" id="ARBA00022679"/>
    </source>
</evidence>
<proteinExistence type="predicted"/>
<evidence type="ECO:0000313" key="8">
    <source>
        <dbReference type="Proteomes" id="UP000253090"/>
    </source>
</evidence>
<keyword evidence="4 7" id="KW-0808">Transferase</keyword>
<dbReference type="InterPro" id="IPR036804">
    <property type="entry name" value="CheR_N_sf"/>
</dbReference>
<name>A0A369AZ46_9BACL</name>
<dbReference type="Pfam" id="PF03705">
    <property type="entry name" value="CheR_N"/>
    <property type="match status" value="1"/>
</dbReference>
<dbReference type="InterPro" id="IPR022642">
    <property type="entry name" value="CheR_C"/>
</dbReference>
<dbReference type="InterPro" id="IPR022641">
    <property type="entry name" value="CheR_N"/>
</dbReference>
<evidence type="ECO:0000256" key="5">
    <source>
        <dbReference type="ARBA" id="ARBA00022691"/>
    </source>
</evidence>
<dbReference type="InterPro" id="IPR000780">
    <property type="entry name" value="CheR_MeTrfase"/>
</dbReference>
<dbReference type="SUPFAM" id="SSF47757">
    <property type="entry name" value="Chemotaxis receptor methyltransferase CheR, N-terminal domain"/>
    <property type="match status" value="1"/>
</dbReference>
<evidence type="ECO:0000313" key="7">
    <source>
        <dbReference type="EMBL" id="RCX14433.1"/>
    </source>
</evidence>
<dbReference type="OrthoDB" id="9816309at2"/>
<dbReference type="PRINTS" id="PR00996">
    <property type="entry name" value="CHERMTFRASE"/>
</dbReference>
<comment type="caution">
    <text evidence="7">The sequence shown here is derived from an EMBL/GenBank/DDBJ whole genome shotgun (WGS) entry which is preliminary data.</text>
</comment>
<keyword evidence="3 7" id="KW-0489">Methyltransferase</keyword>
<dbReference type="SUPFAM" id="SSF53335">
    <property type="entry name" value="S-adenosyl-L-methionine-dependent methyltransferases"/>
    <property type="match status" value="1"/>
</dbReference>
<dbReference type="Gene3D" id="3.40.50.150">
    <property type="entry name" value="Vaccinia Virus protein VP39"/>
    <property type="match status" value="1"/>
</dbReference>
<keyword evidence="8" id="KW-1185">Reference proteome</keyword>
<dbReference type="GO" id="GO:0008983">
    <property type="term" value="F:protein-glutamate O-methyltransferase activity"/>
    <property type="evidence" value="ECO:0007669"/>
    <property type="project" value="UniProtKB-EC"/>
</dbReference>
<feature type="domain" description="CheR-type methyltransferase" evidence="6">
    <location>
        <begin position="8"/>
        <end position="263"/>
    </location>
</feature>
<protein>
    <recommendedName>
        <fullName evidence="2">protein-glutamate O-methyltransferase</fullName>
        <ecNumber evidence="2">2.1.1.80</ecNumber>
    </recommendedName>
</protein>
<gene>
    <name evidence="7" type="ORF">DFP94_11741</name>
</gene>
<comment type="catalytic activity">
    <reaction evidence="1">
        <text>L-glutamyl-[protein] + S-adenosyl-L-methionine = [protein]-L-glutamate 5-O-methyl ester + S-adenosyl-L-homocysteine</text>
        <dbReference type="Rhea" id="RHEA:24452"/>
        <dbReference type="Rhea" id="RHEA-COMP:10208"/>
        <dbReference type="Rhea" id="RHEA-COMP:10311"/>
        <dbReference type="ChEBI" id="CHEBI:29973"/>
        <dbReference type="ChEBI" id="CHEBI:57856"/>
        <dbReference type="ChEBI" id="CHEBI:59789"/>
        <dbReference type="ChEBI" id="CHEBI:82795"/>
        <dbReference type="EC" id="2.1.1.80"/>
    </reaction>
</comment>